<dbReference type="Gene3D" id="2.40.50.40">
    <property type="match status" value="1"/>
</dbReference>
<sequence>MNLLSNVLFSGKNLPCCFNYSSEIINFSEVRSFRHQSATQLCPKQEVCSDPGAPWVLDFMTHLLEQGECDEHKSSQSLSRLETP</sequence>
<protein>
    <recommendedName>
        <fullName evidence="2">Chemokine interleukin-8-like domain-containing protein</fullName>
    </recommendedName>
</protein>
<keyword evidence="1" id="KW-0202">Cytokine</keyword>
<dbReference type="Ensembl" id="ENSSFAT00005023909.1">
    <property type="protein sequence ID" value="ENSSFAP00005022963.1"/>
    <property type="gene ID" value="ENSSFAG00005011898.1"/>
</dbReference>
<evidence type="ECO:0000313" key="3">
    <source>
        <dbReference type="Ensembl" id="ENSSFAP00005022963.1"/>
    </source>
</evidence>
<dbReference type="GO" id="GO:0005615">
    <property type="term" value="C:extracellular space"/>
    <property type="evidence" value="ECO:0007669"/>
    <property type="project" value="UniProtKB-KW"/>
</dbReference>
<dbReference type="InParanoid" id="A0A672GW61"/>
<dbReference type="Pfam" id="PF00048">
    <property type="entry name" value="IL8"/>
    <property type="match status" value="1"/>
</dbReference>
<evidence type="ECO:0000256" key="1">
    <source>
        <dbReference type="ARBA" id="ARBA00022514"/>
    </source>
</evidence>
<organism evidence="3 4">
    <name type="scientific">Salarias fasciatus</name>
    <name type="common">Jewelled blenny</name>
    <name type="synonym">Blennius fasciatus</name>
    <dbReference type="NCBI Taxonomy" id="181472"/>
    <lineage>
        <taxon>Eukaryota</taxon>
        <taxon>Metazoa</taxon>
        <taxon>Chordata</taxon>
        <taxon>Craniata</taxon>
        <taxon>Vertebrata</taxon>
        <taxon>Euteleostomi</taxon>
        <taxon>Actinopterygii</taxon>
        <taxon>Neopterygii</taxon>
        <taxon>Teleostei</taxon>
        <taxon>Neoteleostei</taxon>
        <taxon>Acanthomorphata</taxon>
        <taxon>Ovalentaria</taxon>
        <taxon>Blenniimorphae</taxon>
        <taxon>Blenniiformes</taxon>
        <taxon>Blennioidei</taxon>
        <taxon>Blenniidae</taxon>
        <taxon>Salariinae</taxon>
        <taxon>Salarias</taxon>
    </lineage>
</organism>
<reference evidence="3" key="2">
    <citation type="submission" date="2025-08" db="UniProtKB">
        <authorList>
            <consortium name="Ensembl"/>
        </authorList>
    </citation>
    <scope>IDENTIFICATION</scope>
</reference>
<dbReference type="GO" id="GO:0008009">
    <property type="term" value="F:chemokine activity"/>
    <property type="evidence" value="ECO:0007669"/>
    <property type="project" value="InterPro"/>
</dbReference>
<keyword evidence="4" id="KW-1185">Reference proteome</keyword>
<evidence type="ECO:0000313" key="4">
    <source>
        <dbReference type="Proteomes" id="UP000472267"/>
    </source>
</evidence>
<reference evidence="3" key="3">
    <citation type="submission" date="2025-09" db="UniProtKB">
        <authorList>
            <consortium name="Ensembl"/>
        </authorList>
    </citation>
    <scope>IDENTIFICATION</scope>
</reference>
<dbReference type="CDD" id="cd00169">
    <property type="entry name" value="Chemokine"/>
    <property type="match status" value="1"/>
</dbReference>
<feature type="domain" description="Chemokine interleukin-8-like" evidence="2">
    <location>
        <begin position="13"/>
        <end position="63"/>
    </location>
</feature>
<evidence type="ECO:0000259" key="2">
    <source>
        <dbReference type="SMART" id="SM00199"/>
    </source>
</evidence>
<reference evidence="3" key="1">
    <citation type="submission" date="2019-06" db="EMBL/GenBank/DDBJ databases">
        <authorList>
            <consortium name="Wellcome Sanger Institute Data Sharing"/>
        </authorList>
    </citation>
    <scope>NUCLEOTIDE SEQUENCE [LARGE SCALE GENOMIC DNA]</scope>
</reference>
<dbReference type="InterPro" id="IPR036048">
    <property type="entry name" value="Interleukin_8-like_sf"/>
</dbReference>
<accession>A0A672GW61</accession>
<dbReference type="SUPFAM" id="SSF54117">
    <property type="entry name" value="Interleukin 8-like chemokines"/>
    <property type="match status" value="1"/>
</dbReference>
<name>A0A672GW61_SALFA</name>
<dbReference type="SMART" id="SM00199">
    <property type="entry name" value="SCY"/>
    <property type="match status" value="1"/>
</dbReference>
<dbReference type="AlphaFoldDB" id="A0A672GW61"/>
<proteinExistence type="predicted"/>
<dbReference type="Proteomes" id="UP000472267">
    <property type="component" value="Chromosome 3"/>
</dbReference>
<dbReference type="GO" id="GO:0006955">
    <property type="term" value="P:immune response"/>
    <property type="evidence" value="ECO:0007669"/>
    <property type="project" value="InterPro"/>
</dbReference>
<dbReference type="InterPro" id="IPR001811">
    <property type="entry name" value="Chemokine_IL8-like_dom"/>
</dbReference>